<evidence type="ECO:0000313" key="11">
    <source>
        <dbReference type="EMBL" id="KWU04491.1"/>
    </source>
</evidence>
<dbReference type="SUPFAM" id="SSF90123">
    <property type="entry name" value="ABC transporter transmembrane region"/>
    <property type="match status" value="1"/>
</dbReference>
<dbReference type="GO" id="GO:0034040">
    <property type="term" value="F:ATPase-coupled lipid transmembrane transporter activity"/>
    <property type="evidence" value="ECO:0007669"/>
    <property type="project" value="TreeGrafter"/>
</dbReference>
<dbReference type="PROSITE" id="PS50893">
    <property type="entry name" value="ABC_TRANSPORTER_2"/>
    <property type="match status" value="1"/>
</dbReference>
<dbReference type="Pfam" id="PF00005">
    <property type="entry name" value="ABC_tran"/>
    <property type="match status" value="1"/>
</dbReference>
<dbReference type="Pfam" id="PF00664">
    <property type="entry name" value="ABC_membrane"/>
    <property type="match status" value="1"/>
</dbReference>
<feature type="transmembrane region" description="Helical" evidence="8">
    <location>
        <begin position="261"/>
        <end position="281"/>
    </location>
</feature>
<dbReference type="AlphaFoldDB" id="A0A125P6I2"/>
<dbReference type="GO" id="GO:0005886">
    <property type="term" value="C:plasma membrane"/>
    <property type="evidence" value="ECO:0007669"/>
    <property type="project" value="UniProtKB-SubCell"/>
</dbReference>
<evidence type="ECO:0000259" key="10">
    <source>
        <dbReference type="PROSITE" id="PS50929"/>
    </source>
</evidence>
<feature type="transmembrane region" description="Helical" evidence="8">
    <location>
        <begin position="12"/>
        <end position="32"/>
    </location>
</feature>
<dbReference type="EMBL" id="LJGP01000008">
    <property type="protein sequence ID" value="KWU04491.1"/>
    <property type="molecule type" value="Genomic_DNA"/>
</dbReference>
<evidence type="ECO:0000259" key="9">
    <source>
        <dbReference type="PROSITE" id="PS50893"/>
    </source>
</evidence>
<evidence type="ECO:0000256" key="3">
    <source>
        <dbReference type="ARBA" id="ARBA00022741"/>
    </source>
</evidence>
<keyword evidence="4" id="KW-0067">ATP-binding</keyword>
<dbReference type="GO" id="GO:0140359">
    <property type="term" value="F:ABC-type transporter activity"/>
    <property type="evidence" value="ECO:0007669"/>
    <property type="project" value="InterPro"/>
</dbReference>
<comment type="caution">
    <text evidence="11">The sequence shown here is derived from an EMBL/GenBank/DDBJ whole genome shotgun (WGS) entry which is preliminary data.</text>
</comment>
<dbReference type="Gene3D" id="3.40.50.300">
    <property type="entry name" value="P-loop containing nucleotide triphosphate hydrolases"/>
    <property type="match status" value="1"/>
</dbReference>
<dbReference type="PATRIC" id="fig|47770.28.peg.2133"/>
<sequence length="522" mass="58200">MIYKYSSHAKFIMLTILGLIASTQQIIFAYMVQTLTNVGTQRRFGDLAQFLVIVIGAFIATFIASLIFNRLKTSAIQETNTTLRAGILKGMLGQTSEENTASLGFLTTDFKLLETNRFDAEIEIMMQAYMIVFALGYALCVNWLVTLLFLIGSCLPMLVSNLFQKKIQTAAENWTTANDKYVSHIKNFLAGSTTLNLYNKRDNAVKKNQVLINQLEDALRKMNLLNLDTSSWINLIASLFTFLTPFLVGIYMVVKGQTTLGALFAIVQLSNSFLNPILTILEDRNKLSTTKKIVAKAEKYIAKGKVEKKETNYNFANLQIEDLDLTRKGKELANKINFAVVKGQKVAVIGPSGVGKSTLLQFLLTGKHGHAKEILLNDKKQKPGSFTDLFAYASQSPVIFADTLWFNLTLGANISREKVSEVCQKLGLDQIIAEKGWDYSLGDNADQLSGGQLARIELARAILADRSILLLDEINASLDKKTSDQIHNYLLNSNLTFIEVIHHYESNELQKYDQVIDLGKLG</sequence>
<dbReference type="Gene3D" id="1.20.1560.10">
    <property type="entry name" value="ABC transporter type 1, transmembrane domain"/>
    <property type="match status" value="1"/>
</dbReference>
<evidence type="ECO:0000256" key="5">
    <source>
        <dbReference type="ARBA" id="ARBA00022989"/>
    </source>
</evidence>
<evidence type="ECO:0000256" key="1">
    <source>
        <dbReference type="ARBA" id="ARBA00004651"/>
    </source>
</evidence>
<dbReference type="PROSITE" id="PS50929">
    <property type="entry name" value="ABC_TM1F"/>
    <property type="match status" value="1"/>
</dbReference>
<evidence type="ECO:0000256" key="6">
    <source>
        <dbReference type="ARBA" id="ARBA00023136"/>
    </source>
</evidence>
<dbReference type="InterPro" id="IPR017871">
    <property type="entry name" value="ABC_transporter-like_CS"/>
</dbReference>
<dbReference type="Proteomes" id="UP000067598">
    <property type="component" value="Unassembled WGS sequence"/>
</dbReference>
<feature type="transmembrane region" description="Helical" evidence="8">
    <location>
        <begin position="232"/>
        <end position="254"/>
    </location>
</feature>
<dbReference type="SMART" id="SM00382">
    <property type="entry name" value="AAA"/>
    <property type="match status" value="1"/>
</dbReference>
<name>A0A125P6I2_9LACO</name>
<dbReference type="InterPro" id="IPR003439">
    <property type="entry name" value="ABC_transporter-like_ATP-bd"/>
</dbReference>
<feature type="transmembrane region" description="Helical" evidence="8">
    <location>
        <begin position="47"/>
        <end position="68"/>
    </location>
</feature>
<keyword evidence="7" id="KW-0175">Coiled coil</keyword>
<feature type="transmembrane region" description="Helical" evidence="8">
    <location>
        <begin position="128"/>
        <end position="151"/>
    </location>
</feature>
<dbReference type="SUPFAM" id="SSF52540">
    <property type="entry name" value="P-loop containing nucleoside triphosphate hydrolases"/>
    <property type="match status" value="1"/>
</dbReference>
<dbReference type="InterPro" id="IPR036640">
    <property type="entry name" value="ABC1_TM_sf"/>
</dbReference>
<feature type="coiled-coil region" evidence="7">
    <location>
        <begin position="201"/>
        <end position="228"/>
    </location>
</feature>
<dbReference type="GO" id="GO:0016887">
    <property type="term" value="F:ATP hydrolysis activity"/>
    <property type="evidence" value="ECO:0007669"/>
    <property type="project" value="InterPro"/>
</dbReference>
<evidence type="ECO:0000313" key="12">
    <source>
        <dbReference type="Proteomes" id="UP000067598"/>
    </source>
</evidence>
<keyword evidence="2 8" id="KW-0812">Transmembrane</keyword>
<keyword evidence="3" id="KW-0547">Nucleotide-binding</keyword>
<dbReference type="PANTHER" id="PTHR24221:SF654">
    <property type="entry name" value="ATP-BINDING CASSETTE SUB-FAMILY B MEMBER 6"/>
    <property type="match status" value="1"/>
</dbReference>
<evidence type="ECO:0000256" key="4">
    <source>
        <dbReference type="ARBA" id="ARBA00022840"/>
    </source>
</evidence>
<accession>A0A125P6I2</accession>
<feature type="domain" description="ABC transporter" evidence="9">
    <location>
        <begin position="318"/>
        <end position="521"/>
    </location>
</feature>
<gene>
    <name evidence="11" type="ORF">AEL95_02650</name>
</gene>
<evidence type="ECO:0000256" key="8">
    <source>
        <dbReference type="SAM" id="Phobius"/>
    </source>
</evidence>
<comment type="subcellular location">
    <subcellularLocation>
        <location evidence="1">Cell membrane</location>
        <topology evidence="1">Multi-pass membrane protein</topology>
    </subcellularLocation>
</comment>
<protein>
    <submittedName>
        <fullName evidence="11">ABC transporter</fullName>
    </submittedName>
</protein>
<dbReference type="RefSeq" id="WP_060461827.1">
    <property type="nucleotide sequence ID" value="NZ_AP025162.1"/>
</dbReference>
<dbReference type="InterPro" id="IPR039421">
    <property type="entry name" value="Type_1_exporter"/>
</dbReference>
<reference evidence="11 12" key="1">
    <citation type="journal article" date="2016" name="Microbiology (Mosc.)">
        <title>Comparison of Lactobacillus crispatus isolates from Lactobacillus-dominated vaginal microbiomes with isolates from microbiomes containing bacterial vaginosis-associated bacteria.</title>
        <authorList>
            <person name="Abdelmaksoud A.A."/>
            <person name="Koparde V.N."/>
            <person name="Sheth N.U."/>
            <person name="Serrano M.G."/>
            <person name="Glascock A.L."/>
            <person name="Fettweis J.M."/>
            <person name="Strauss Iii J.F."/>
            <person name="Buck G.A."/>
            <person name="Jefferson K.K."/>
        </authorList>
    </citation>
    <scope>NUCLEOTIDE SEQUENCE [LARGE SCALE GENOMIC DNA]</scope>
    <source>
        <strain evidence="11 12">VMC3</strain>
    </source>
</reference>
<evidence type="ECO:0000256" key="7">
    <source>
        <dbReference type="SAM" id="Coils"/>
    </source>
</evidence>
<dbReference type="InterPro" id="IPR003593">
    <property type="entry name" value="AAA+_ATPase"/>
</dbReference>
<keyword evidence="5 8" id="KW-1133">Transmembrane helix</keyword>
<proteinExistence type="predicted"/>
<keyword evidence="6 8" id="KW-0472">Membrane</keyword>
<evidence type="ECO:0000256" key="2">
    <source>
        <dbReference type="ARBA" id="ARBA00022692"/>
    </source>
</evidence>
<dbReference type="InterPro" id="IPR011527">
    <property type="entry name" value="ABC1_TM_dom"/>
</dbReference>
<organism evidence="11 12">
    <name type="scientific">Lactobacillus crispatus</name>
    <dbReference type="NCBI Taxonomy" id="47770"/>
    <lineage>
        <taxon>Bacteria</taxon>
        <taxon>Bacillati</taxon>
        <taxon>Bacillota</taxon>
        <taxon>Bacilli</taxon>
        <taxon>Lactobacillales</taxon>
        <taxon>Lactobacillaceae</taxon>
        <taxon>Lactobacillus</taxon>
    </lineage>
</organism>
<dbReference type="InterPro" id="IPR027417">
    <property type="entry name" value="P-loop_NTPase"/>
</dbReference>
<dbReference type="PROSITE" id="PS00211">
    <property type="entry name" value="ABC_TRANSPORTER_1"/>
    <property type="match status" value="1"/>
</dbReference>
<dbReference type="PANTHER" id="PTHR24221">
    <property type="entry name" value="ATP-BINDING CASSETTE SUB-FAMILY B"/>
    <property type="match status" value="1"/>
</dbReference>
<dbReference type="GO" id="GO:0005524">
    <property type="term" value="F:ATP binding"/>
    <property type="evidence" value="ECO:0007669"/>
    <property type="project" value="UniProtKB-KW"/>
</dbReference>
<feature type="domain" description="ABC transmembrane type-1" evidence="10">
    <location>
        <begin position="11"/>
        <end position="289"/>
    </location>
</feature>